<evidence type="ECO:0000313" key="1">
    <source>
        <dbReference type="EMBL" id="KPM32074.1"/>
    </source>
</evidence>
<comment type="caution">
    <text evidence="1">The sequence shown here is derived from an EMBL/GenBank/DDBJ whole genome shotgun (WGS) entry which is preliminary data.</text>
</comment>
<keyword evidence="2" id="KW-1185">Reference proteome</keyword>
<evidence type="ECO:0000313" key="2">
    <source>
        <dbReference type="Proteomes" id="UP000050280"/>
    </source>
</evidence>
<dbReference type="PATRIC" id="fig|1300341.3.peg.1908"/>
<organism evidence="1 2">
    <name type="scientific">Croceitalea dokdonensis DOKDO 023</name>
    <dbReference type="NCBI Taxonomy" id="1300341"/>
    <lineage>
        <taxon>Bacteria</taxon>
        <taxon>Pseudomonadati</taxon>
        <taxon>Bacteroidota</taxon>
        <taxon>Flavobacteriia</taxon>
        <taxon>Flavobacteriales</taxon>
        <taxon>Flavobacteriaceae</taxon>
        <taxon>Croceitalea</taxon>
    </lineage>
</organism>
<dbReference type="Proteomes" id="UP000050280">
    <property type="component" value="Unassembled WGS sequence"/>
</dbReference>
<protein>
    <submittedName>
        <fullName evidence="1">Uncharacterized protein</fullName>
    </submittedName>
</protein>
<dbReference type="AlphaFoldDB" id="A0A0P7AVT3"/>
<name>A0A0P7AVT3_9FLAO</name>
<dbReference type="EMBL" id="LDJX01000003">
    <property type="protein sequence ID" value="KPM32074.1"/>
    <property type="molecule type" value="Genomic_DNA"/>
</dbReference>
<proteinExistence type="predicted"/>
<gene>
    <name evidence="1" type="ORF">I595_1723</name>
</gene>
<sequence length="81" mass="9174">MKKHQKDFEIKLSADYGTGQVSKAVSVQSTFFRELLYNIEHLVHHLAIIKIGIQSLESKVEISDDFGIAASTIRNRKLCVQ</sequence>
<reference evidence="1 2" key="1">
    <citation type="submission" date="2015-09" db="EMBL/GenBank/DDBJ databases">
        <title>Genome sequence of the marine flavobacterium Croceitalea dokdonensis DOKDO 023 that contains proton- and sodium-pumping rhodopsins.</title>
        <authorList>
            <person name="Kwon S.-K."/>
            <person name="Lee H.K."/>
            <person name="Kwak M.-J."/>
            <person name="Kim J.F."/>
        </authorList>
    </citation>
    <scope>NUCLEOTIDE SEQUENCE [LARGE SCALE GENOMIC DNA]</scope>
    <source>
        <strain evidence="1 2">DOKDO 023</strain>
    </source>
</reference>
<accession>A0A0P7AVT3</accession>
<dbReference type="STRING" id="1300341.I595_1723"/>